<evidence type="ECO:0000313" key="2">
    <source>
        <dbReference type="EMBL" id="MBD0383143.1"/>
    </source>
</evidence>
<keyword evidence="1" id="KW-0812">Transmembrane</keyword>
<feature type="transmembrane region" description="Helical" evidence="1">
    <location>
        <begin position="137"/>
        <end position="156"/>
    </location>
</feature>
<keyword evidence="1" id="KW-1133">Transmembrane helix</keyword>
<reference evidence="2" key="1">
    <citation type="submission" date="2020-09" db="EMBL/GenBank/DDBJ databases">
        <title>Draft Genome Sequence of Paenibacillus sp. WST5.</title>
        <authorList>
            <person name="Bao Z."/>
        </authorList>
    </citation>
    <scope>NUCLEOTIDE SEQUENCE</scope>
    <source>
        <strain evidence="2">WST5</strain>
    </source>
</reference>
<organism evidence="2 3">
    <name type="scientific">Paenibacillus sedimenti</name>
    <dbReference type="NCBI Taxonomy" id="2770274"/>
    <lineage>
        <taxon>Bacteria</taxon>
        <taxon>Bacillati</taxon>
        <taxon>Bacillota</taxon>
        <taxon>Bacilli</taxon>
        <taxon>Bacillales</taxon>
        <taxon>Paenibacillaceae</taxon>
        <taxon>Paenibacillus</taxon>
    </lineage>
</organism>
<comment type="caution">
    <text evidence="2">The sequence shown here is derived from an EMBL/GenBank/DDBJ whole genome shotgun (WGS) entry which is preliminary data.</text>
</comment>
<feature type="transmembrane region" description="Helical" evidence="1">
    <location>
        <begin position="83"/>
        <end position="104"/>
    </location>
</feature>
<evidence type="ECO:0000313" key="3">
    <source>
        <dbReference type="Proteomes" id="UP000650466"/>
    </source>
</evidence>
<feature type="transmembrane region" description="Helical" evidence="1">
    <location>
        <begin position="7"/>
        <end position="29"/>
    </location>
</feature>
<keyword evidence="3" id="KW-1185">Reference proteome</keyword>
<feature type="transmembrane region" description="Helical" evidence="1">
    <location>
        <begin position="163"/>
        <end position="183"/>
    </location>
</feature>
<dbReference type="AlphaFoldDB" id="A0A926QLS8"/>
<dbReference type="EMBL" id="JACVVD010000010">
    <property type="protein sequence ID" value="MBD0383143.1"/>
    <property type="molecule type" value="Genomic_DNA"/>
</dbReference>
<evidence type="ECO:0008006" key="4">
    <source>
        <dbReference type="Google" id="ProtNLM"/>
    </source>
</evidence>
<feature type="transmembrane region" description="Helical" evidence="1">
    <location>
        <begin position="189"/>
        <end position="207"/>
    </location>
</feature>
<keyword evidence="1" id="KW-0472">Membrane</keyword>
<evidence type="ECO:0000256" key="1">
    <source>
        <dbReference type="SAM" id="Phobius"/>
    </source>
</evidence>
<sequence>MITVPQSFLRFSGWMLLLAGVIIGIVQAVHLEDIPAGMEEMSYFVDVAVWTHIALYIGITMLLMGLAGLYLRQAHALKWWGWISYGFIFFAYMVDLTHAAIQIFDYPVLFADIQTEEQLKAASDAVLKVQMSDGPGSMLMAVAYPMLLLGALLMSISMLRAKLLTKWPAIMNLVFLFFMFLPYGPVTKYLFALSFLVYSWYGAILAFEKRTQPQIPAVTHGAPIV</sequence>
<accession>A0A926QLS8</accession>
<protein>
    <recommendedName>
        <fullName evidence="4">DUF4386 family protein</fullName>
    </recommendedName>
</protein>
<feature type="transmembrane region" description="Helical" evidence="1">
    <location>
        <begin position="49"/>
        <end position="71"/>
    </location>
</feature>
<proteinExistence type="predicted"/>
<name>A0A926QLS8_9BACL</name>
<dbReference type="Proteomes" id="UP000650466">
    <property type="component" value="Unassembled WGS sequence"/>
</dbReference>
<gene>
    <name evidence="2" type="ORF">ICC18_23830</name>
</gene>
<dbReference type="RefSeq" id="WP_188176939.1">
    <property type="nucleotide sequence ID" value="NZ_JACVVD010000010.1"/>
</dbReference>